<feature type="transmembrane region" description="Helical" evidence="7">
    <location>
        <begin position="323"/>
        <end position="343"/>
    </location>
</feature>
<evidence type="ECO:0000256" key="1">
    <source>
        <dbReference type="ARBA" id="ARBA00004651"/>
    </source>
</evidence>
<evidence type="ECO:0000256" key="6">
    <source>
        <dbReference type="ARBA" id="ARBA00023136"/>
    </source>
</evidence>
<sequence length="479" mass="54347">MNSGLKQKALTGIFWSLVEKFGNQISQVIIGIILARLLTPDDFGLIGMITVFFAVGEIFIEGGFRQAYVQKKEATDIDASTMFYFNFFSSLIFYLLLYTTAPLIASFYNEPQLILIIKVMGLFIIIRSLSIVQEAKLAKNVDFKKRTKIFTSAFIVSGISAVIAAYSNMGVWSLVIQRIINASFVAIALWIFTDKIKLNSFSLTSLKSMFSFGSWILFQTVLGRFFDNLYQIIIGKFYPAAQVGFYTNAKRFENASSENITSAIGSVAFPVFSRFQNDTKKLKKATKQYMENLLFIILPVMIILMIVSKPFIIIFLTEKWLPMLPYLRLLCIVGILYPINAVSSNALWGLGKSKLNFYYSLVTFTLRIINVFLMYPLGVSYIIIGEIVLRIVIFILKGIAMGNLISFGIKEQFLLILKYIVFGLVLIIVGGLLAIQIETQEIEFVVNIFLLSGIYLLLNYFLNKEHLMSFLLNFKSLYK</sequence>
<keyword evidence="3" id="KW-1003">Cell membrane</keyword>
<dbReference type="RefSeq" id="WP_163346485.1">
    <property type="nucleotide sequence ID" value="NZ_CP048409.1"/>
</dbReference>
<evidence type="ECO:0000256" key="2">
    <source>
        <dbReference type="ARBA" id="ARBA00007430"/>
    </source>
</evidence>
<reference evidence="8 9" key="1">
    <citation type="submission" date="2020-02" db="EMBL/GenBank/DDBJ databases">
        <title>Genome sequencing for Draconibacterium sp. strain M1.</title>
        <authorList>
            <person name="Park S.-J."/>
        </authorList>
    </citation>
    <scope>NUCLEOTIDE SEQUENCE [LARGE SCALE GENOMIC DNA]</scope>
    <source>
        <strain evidence="8 9">M1</strain>
    </source>
</reference>
<dbReference type="Pfam" id="PF13440">
    <property type="entry name" value="Polysacc_synt_3"/>
    <property type="match status" value="1"/>
</dbReference>
<keyword evidence="4 7" id="KW-0812">Transmembrane</keyword>
<feature type="transmembrane region" description="Helical" evidence="7">
    <location>
        <begin position="45"/>
        <end position="64"/>
    </location>
</feature>
<dbReference type="AlphaFoldDB" id="A0A6C0RD04"/>
<name>A0A6C0RD04_9BACT</name>
<dbReference type="GO" id="GO:0005886">
    <property type="term" value="C:plasma membrane"/>
    <property type="evidence" value="ECO:0007669"/>
    <property type="project" value="UniProtKB-SubCell"/>
</dbReference>
<feature type="transmembrane region" description="Helical" evidence="7">
    <location>
        <begin position="21"/>
        <end position="39"/>
    </location>
</feature>
<evidence type="ECO:0000256" key="4">
    <source>
        <dbReference type="ARBA" id="ARBA00022692"/>
    </source>
</evidence>
<feature type="transmembrane region" description="Helical" evidence="7">
    <location>
        <begin position="355"/>
        <end position="375"/>
    </location>
</feature>
<feature type="transmembrane region" description="Helical" evidence="7">
    <location>
        <begin position="442"/>
        <end position="462"/>
    </location>
</feature>
<feature type="transmembrane region" description="Helical" evidence="7">
    <location>
        <begin position="293"/>
        <end position="317"/>
    </location>
</feature>
<comment type="similarity">
    <text evidence="2">Belongs to the polysaccharide synthase family.</text>
</comment>
<feature type="transmembrane region" description="Helical" evidence="7">
    <location>
        <begin position="413"/>
        <end position="436"/>
    </location>
</feature>
<organism evidence="8 9">
    <name type="scientific">Draconibacterium halophilum</name>
    <dbReference type="NCBI Taxonomy" id="2706887"/>
    <lineage>
        <taxon>Bacteria</taxon>
        <taxon>Pseudomonadati</taxon>
        <taxon>Bacteroidota</taxon>
        <taxon>Bacteroidia</taxon>
        <taxon>Marinilabiliales</taxon>
        <taxon>Prolixibacteraceae</taxon>
        <taxon>Draconibacterium</taxon>
    </lineage>
</organism>
<gene>
    <name evidence="8" type="ORF">G0Q07_12685</name>
</gene>
<accession>A0A6C0RD04</accession>
<dbReference type="EMBL" id="CP048409">
    <property type="protein sequence ID" value="QIA08518.1"/>
    <property type="molecule type" value="Genomic_DNA"/>
</dbReference>
<dbReference type="InterPro" id="IPR050833">
    <property type="entry name" value="Poly_Biosynth_Transport"/>
</dbReference>
<evidence type="ECO:0000313" key="8">
    <source>
        <dbReference type="EMBL" id="QIA08518.1"/>
    </source>
</evidence>
<feature type="transmembrane region" description="Helical" evidence="7">
    <location>
        <begin position="381"/>
        <end position="401"/>
    </location>
</feature>
<dbReference type="PANTHER" id="PTHR30250:SF10">
    <property type="entry name" value="LIPOPOLYSACCHARIDE BIOSYNTHESIS PROTEIN WZXC"/>
    <property type="match status" value="1"/>
</dbReference>
<keyword evidence="6 7" id="KW-0472">Membrane</keyword>
<feature type="transmembrane region" description="Helical" evidence="7">
    <location>
        <begin position="84"/>
        <end position="105"/>
    </location>
</feature>
<evidence type="ECO:0000256" key="7">
    <source>
        <dbReference type="SAM" id="Phobius"/>
    </source>
</evidence>
<feature type="transmembrane region" description="Helical" evidence="7">
    <location>
        <begin position="172"/>
        <end position="192"/>
    </location>
</feature>
<feature type="transmembrane region" description="Helical" evidence="7">
    <location>
        <begin position="111"/>
        <end position="129"/>
    </location>
</feature>
<dbReference type="KEGG" id="drc:G0Q07_12685"/>
<keyword evidence="9" id="KW-1185">Reference proteome</keyword>
<evidence type="ECO:0000313" key="9">
    <source>
        <dbReference type="Proteomes" id="UP000474630"/>
    </source>
</evidence>
<dbReference type="Proteomes" id="UP000474630">
    <property type="component" value="Chromosome"/>
</dbReference>
<evidence type="ECO:0000256" key="3">
    <source>
        <dbReference type="ARBA" id="ARBA00022475"/>
    </source>
</evidence>
<keyword evidence="5 7" id="KW-1133">Transmembrane helix</keyword>
<dbReference type="PANTHER" id="PTHR30250">
    <property type="entry name" value="PST FAMILY PREDICTED COLANIC ACID TRANSPORTER"/>
    <property type="match status" value="1"/>
</dbReference>
<feature type="transmembrane region" description="Helical" evidence="7">
    <location>
        <begin position="149"/>
        <end position="166"/>
    </location>
</feature>
<protein>
    <submittedName>
        <fullName evidence="8">Lipopolysaccharide biosynthesis protein</fullName>
    </submittedName>
</protein>
<proteinExistence type="inferred from homology"/>
<evidence type="ECO:0000256" key="5">
    <source>
        <dbReference type="ARBA" id="ARBA00022989"/>
    </source>
</evidence>
<comment type="subcellular location">
    <subcellularLocation>
        <location evidence="1">Cell membrane</location>
        <topology evidence="1">Multi-pass membrane protein</topology>
    </subcellularLocation>
</comment>
<dbReference type="CDD" id="cd13127">
    <property type="entry name" value="MATE_tuaB_like"/>
    <property type="match status" value="1"/>
</dbReference>